<dbReference type="Pfam" id="PF12726">
    <property type="entry name" value="SEN1_N"/>
    <property type="match status" value="1"/>
</dbReference>
<evidence type="ECO:0000259" key="3">
    <source>
        <dbReference type="Pfam" id="PF13086"/>
    </source>
</evidence>
<dbReference type="GO" id="GO:0016604">
    <property type="term" value="C:nuclear body"/>
    <property type="evidence" value="ECO:0007669"/>
    <property type="project" value="TreeGrafter"/>
</dbReference>
<dbReference type="CDD" id="cd18042">
    <property type="entry name" value="DEXXQc_SETX"/>
    <property type="match status" value="1"/>
</dbReference>
<feature type="compositionally biased region" description="Polar residues" evidence="1">
    <location>
        <begin position="1312"/>
        <end position="1325"/>
    </location>
</feature>
<dbReference type="InterPro" id="IPR041679">
    <property type="entry name" value="DNA2/NAM7-like_C"/>
</dbReference>
<dbReference type="GO" id="GO:0001147">
    <property type="term" value="F:transcription termination site sequence-specific DNA binding"/>
    <property type="evidence" value="ECO:0007669"/>
    <property type="project" value="TreeGrafter"/>
</dbReference>
<dbReference type="CDD" id="cd18808">
    <property type="entry name" value="SF1_C_Upf1"/>
    <property type="match status" value="1"/>
</dbReference>
<feature type="compositionally biased region" description="Basic and acidic residues" evidence="1">
    <location>
        <begin position="740"/>
        <end position="750"/>
    </location>
</feature>
<dbReference type="SUPFAM" id="SSF52540">
    <property type="entry name" value="P-loop containing nucleoside triphosphate hydrolases"/>
    <property type="match status" value="1"/>
</dbReference>
<feature type="compositionally biased region" description="Acidic residues" evidence="1">
    <location>
        <begin position="1212"/>
        <end position="1221"/>
    </location>
</feature>
<feature type="domain" description="DNA2/NAM7 helicase-like C-terminal" evidence="4">
    <location>
        <begin position="1948"/>
        <end position="2150"/>
    </location>
</feature>
<dbReference type="GO" id="GO:0004386">
    <property type="term" value="F:helicase activity"/>
    <property type="evidence" value="ECO:0007669"/>
    <property type="project" value="UniProtKB-KW"/>
</dbReference>
<feature type="compositionally biased region" description="Polar residues" evidence="1">
    <location>
        <begin position="2278"/>
        <end position="2291"/>
    </location>
</feature>
<feature type="region of interest" description="Disordered" evidence="1">
    <location>
        <begin position="1001"/>
        <end position="1026"/>
    </location>
</feature>
<dbReference type="PANTHER" id="PTHR10887:SF495">
    <property type="entry name" value="HELICASE SENATAXIN ISOFORM X1-RELATED"/>
    <property type="match status" value="1"/>
</dbReference>
<feature type="domain" description="DNA2/NAM7 helicase helicase" evidence="3">
    <location>
        <begin position="1663"/>
        <end position="1941"/>
    </location>
</feature>
<dbReference type="EMBL" id="MU563656">
    <property type="protein sequence ID" value="KAI5612904.1"/>
    <property type="molecule type" value="Genomic_DNA"/>
</dbReference>
<feature type="compositionally biased region" description="Polar residues" evidence="1">
    <location>
        <begin position="2260"/>
        <end position="2269"/>
    </location>
</feature>
<protein>
    <submittedName>
        <fullName evidence="5">Helicase senataxin isoform X1</fullName>
    </submittedName>
</protein>
<feature type="region of interest" description="Disordered" evidence="1">
    <location>
        <begin position="2193"/>
        <end position="2291"/>
    </location>
</feature>
<feature type="compositionally biased region" description="Low complexity" evidence="1">
    <location>
        <begin position="1003"/>
        <end position="1026"/>
    </location>
</feature>
<feature type="compositionally biased region" description="Pro residues" evidence="1">
    <location>
        <begin position="1350"/>
        <end position="1366"/>
    </location>
</feature>
<evidence type="ECO:0000313" key="6">
    <source>
        <dbReference type="Proteomes" id="UP001205998"/>
    </source>
</evidence>
<feature type="domain" description="Helicase Sen1 N-terminal" evidence="2">
    <location>
        <begin position="47"/>
        <end position="339"/>
    </location>
</feature>
<evidence type="ECO:0000256" key="1">
    <source>
        <dbReference type="SAM" id="MobiDB-lite"/>
    </source>
</evidence>
<dbReference type="FunFam" id="3.40.50.300:FF:000810">
    <property type="entry name" value="probable helicase senataxin"/>
    <property type="match status" value="1"/>
</dbReference>
<keyword evidence="6" id="KW-1185">Reference proteome</keyword>
<feature type="compositionally biased region" description="Polar residues" evidence="1">
    <location>
        <begin position="752"/>
        <end position="771"/>
    </location>
</feature>
<reference evidence="5" key="1">
    <citation type="submission" date="2018-07" db="EMBL/GenBank/DDBJ databases">
        <title>Comparative genomics of catfishes provides insights into carnivory and benthic adaptation.</title>
        <authorList>
            <person name="Zhang Y."/>
            <person name="Wang D."/>
            <person name="Peng Z."/>
            <person name="Zheng S."/>
            <person name="Shao F."/>
            <person name="Tao W."/>
        </authorList>
    </citation>
    <scope>NUCLEOTIDE SEQUENCE</scope>
    <source>
        <strain evidence="5">Chongqing</strain>
    </source>
</reference>
<name>A0AAD5AA47_SILAS</name>
<keyword evidence="5" id="KW-0067">ATP-binding</keyword>
<comment type="caution">
    <text evidence="5">The sequence shown here is derived from an EMBL/GenBank/DDBJ whole genome shotgun (WGS) entry which is preliminary data.</text>
</comment>
<feature type="region of interest" description="Disordered" evidence="1">
    <location>
        <begin position="1077"/>
        <end position="1102"/>
    </location>
</feature>
<sequence>METCVWCIQANESNNGDEASKAVLQRYCAGKMTPQEMQDANKDLLYCLECVVVYHEARETVPALHQRLWELETSRLLEVFREMLEVDVDDHDLYFVEEGHELPVSKFTAEEFLNQLRFALIEVLKYPYLLCHQELCQMVVKVLCKMEDMNNPLPVHERYQGIYLLMVHPNEKVRRWAIATARSLGRVDRDNYYDLQEVFSCMFYIIDLGITVDFINVDDQYCSGKLNILPPHLYDSKNKKHYWLGICMLLMQLDSQAMDSLLMGPEGQASIPQCIINTMNDCNKDDPGSDPFWPSLHCFLVILDRLGSKIWGQIEPLDAFQAITKASSYMAEIENIRQKTAGTRVKVEPENDDLISCSQIVYGCYATERTSRSSDWSSGNNDTSGNEIFEEMSCLVNVLQTEMGQGMRVYGSTFLWFIPFVRSIMELNMLNSIYIGEVIHYLDNNINIKDLLYGRTHTCDKVTEFFIRILLDIIKLHLSKGCMEMLSYFTHIWVDIVMQCATLSDDLYNTSIQNRRGVSSLTSHYARGTHMPEIGIGAMSHACIKLIRSILKEGGRTGTVPESAHFLDLINKHLRVSARGWNLPKPEYENLKKCLVKLVKAISDRPVSNDVLCAPPTPPSDPSEHVVSFTNSALQIPLQQPQTKDAEVGPSGPRDTVHFIKDEPLSDDEECQIKCDEIKPKNEPHNPITISENKPSFKISRLTADKEKMQEIKSKLNEGQNLSRIQAIAKRRCETEDERGECSGLKKIEHSSGFSPQSADYQSKVQDSASLSKCRKRDLNDDDDQPLDVFRRQLKRSRKSAEKHYAQPSDDESLNEKTALENRVVPGPSLDFEFAKSPGRVFDDFSDSQVFECETQEDIASAWDEPHIGVPIVTKKQKLGIESKARVPYDLEPIGTQPISDQDIEQACVQVEAQIHQHQQPQEPTSSSMQVPPKPSSDEKSGFIQSKHSKKHTEKHTEKPGRIDKVKQQLSRKPPITEAPIQKAKKHCRLLKAISLEPVKPCSSRTVASSSTASSSRGSSVHSVVRSLSKPAIVPPKKDRVRVAPECAPELLGLKKKERKAFELSQRSSTIVAQLRSHGQNMNIEQQQKSKRVRQKKAVVKKGKKLLSSQDLQYYRQTAAVVKSNKCPVPDTFPKSKSESMDEPSDEEDDYNFLPCSQPDPDRRIDSKIGVNQVNTSLSDNSKKEVNNKVENPKSKELSSFQTNAGGGSTAEDAEAMDENQDDNEWTYLTQNEPTDMELCSQMEQIEDYGKNLMIQDCARMESGNQPNLFEEKTNEPFNPGNKPQKSIELSTNDQMFVKPSMSTEGPKKTKPSTTKIYTSSSRSASLAKEIGKVSNPPPPAHVAKAKVARPPPAMPPPAMPPPPPKSTTQPEFRQPLPPRPTLHAPNQASKSSLSLETSAPYVPSYKTYSRPETPVSIRTPTVARDRRSEHSPMFDPSYLKQAILKWEYCMFENYTAFGTPKDLCPFPLKEVPTNFSNHKEYFEIFYPLLLINTFEEMANNWLTDKNIKIDLKIQHFDYISHIASAIFTASLNPEQEKRQLYPKEDDLVLLWLPANVGAYANDEPDSSETTVHFGCVSRYNLMSNEGQPSTLNLTIQTRGNVSSVNTQPVRCEVIGSLVSTLREFRALWMLQRSKMLDPVIKPDIKYFAPCQDNLPSLDLPEYNGDQARAINCGVAMVKRKQNTPKILLIHGPPGTGKSKIIVGMLHRLLCDGARPSMGRNTKSHRTRILLCAPSNAAIDNLMRKIIPAFKEKCLDISNPQGTCGDINLVRLGSERTISEQLKGFSLDSQTRKALEKMQQRPDLEKEREKLDKLIESMSQDCAKTDKKSAMFEQLNSKKMHYMKERQKLSRPLKEYRNKKQEEQSRLIREAHVICCTLSTSGSTLLESAFRNLGHEPFSCVIVDEAGQAKETETLIPLLYRCQNLILVGDNMQLTPTVISKTAKDLGYDQSLMARVWKDLNRQNTHLPSRVFLSVQYRMHPDICKFPSKYIYVNELKSDPETANKLCSVSWPFEPYRVFDVTDGKESKERDSFSNLKEVKLVVQLYKMFGENHALRKEKQQMRVGIITPYNAQKQLIMRALEQEPCKKFKKYIHVEVDTVDGFQGREIDCTIVSCVRASDENGSIGFVANRQRMNVTITRAKFSLFILGHLRTLKENGDWGALIDDAGQRGIIIPASEPNFHEVTIKVLKPNRLSRSHSHPPLQTPIPPHSDWQRDRMHNRPKDPRQTVDYHPRRQQDRGNQGFTRPRLPSHGVSDSRLHQSSAHFSRSTSERYPKNHYSTSSGSSRAYRR</sequence>
<dbReference type="InterPro" id="IPR041677">
    <property type="entry name" value="DNA2/NAM7_AAA_11"/>
</dbReference>
<feature type="compositionally biased region" description="Polar residues" evidence="1">
    <location>
        <begin position="1170"/>
        <end position="1180"/>
    </location>
</feature>
<dbReference type="InterPro" id="IPR027417">
    <property type="entry name" value="P-loop_NTPase"/>
</dbReference>
<proteinExistence type="predicted"/>
<gene>
    <name evidence="5" type="ORF">C0J50_4636</name>
</gene>
<organism evidence="5 6">
    <name type="scientific">Silurus asotus</name>
    <name type="common">Amur catfish</name>
    <name type="synonym">Parasilurus asotus</name>
    <dbReference type="NCBI Taxonomy" id="30991"/>
    <lineage>
        <taxon>Eukaryota</taxon>
        <taxon>Metazoa</taxon>
        <taxon>Chordata</taxon>
        <taxon>Craniata</taxon>
        <taxon>Vertebrata</taxon>
        <taxon>Euteleostomi</taxon>
        <taxon>Actinopterygii</taxon>
        <taxon>Neopterygii</taxon>
        <taxon>Teleostei</taxon>
        <taxon>Ostariophysi</taxon>
        <taxon>Siluriformes</taxon>
        <taxon>Siluridae</taxon>
        <taxon>Silurus</taxon>
    </lineage>
</organism>
<dbReference type="Gene3D" id="3.40.50.300">
    <property type="entry name" value="P-loop containing nucleotide triphosphate hydrolases"/>
    <property type="match status" value="2"/>
</dbReference>
<keyword evidence="5" id="KW-0378">Hydrolase</keyword>
<feature type="compositionally biased region" description="Polar residues" evidence="1">
    <location>
        <begin position="1385"/>
        <end position="1397"/>
    </location>
</feature>
<evidence type="ECO:0000259" key="4">
    <source>
        <dbReference type="Pfam" id="PF13087"/>
    </source>
</evidence>
<feature type="region of interest" description="Disordered" evidence="1">
    <location>
        <begin position="892"/>
        <end position="984"/>
    </location>
</feature>
<feature type="compositionally biased region" description="Basic and acidic residues" evidence="1">
    <location>
        <begin position="2212"/>
        <end position="2238"/>
    </location>
</feature>
<dbReference type="InterPro" id="IPR045055">
    <property type="entry name" value="DNA2/NAM7-like"/>
</dbReference>
<feature type="compositionally biased region" description="Polar residues" evidence="1">
    <location>
        <begin position="916"/>
        <end position="930"/>
    </location>
</feature>
<feature type="compositionally biased region" description="Basic and acidic residues" evidence="1">
    <location>
        <begin position="955"/>
        <end position="967"/>
    </location>
</feature>
<feature type="region of interest" description="Disordered" evidence="1">
    <location>
        <begin position="1267"/>
        <end position="1397"/>
    </location>
</feature>
<keyword evidence="5" id="KW-0547">Nucleotide-binding</keyword>
<feature type="region of interest" description="Disordered" evidence="1">
    <location>
        <begin position="1125"/>
        <end position="1221"/>
    </location>
</feature>
<keyword evidence="5" id="KW-0347">Helicase</keyword>
<feature type="compositionally biased region" description="Basic residues" evidence="1">
    <location>
        <begin position="1089"/>
        <end position="1102"/>
    </location>
</feature>
<dbReference type="PANTHER" id="PTHR10887">
    <property type="entry name" value="DNA2/NAM7 HELICASE FAMILY"/>
    <property type="match status" value="1"/>
</dbReference>
<dbReference type="InterPro" id="IPR047187">
    <property type="entry name" value="SF1_C_Upf1"/>
</dbReference>
<feature type="compositionally biased region" description="Polar residues" evidence="1">
    <location>
        <begin position="1282"/>
        <end position="1295"/>
    </location>
</feature>
<dbReference type="Pfam" id="PF13087">
    <property type="entry name" value="AAA_12"/>
    <property type="match status" value="1"/>
</dbReference>
<accession>A0AAD5AA47</accession>
<feature type="compositionally biased region" description="Acidic residues" evidence="1">
    <location>
        <begin position="1141"/>
        <end position="1151"/>
    </location>
</feature>
<dbReference type="InterPro" id="IPR024481">
    <property type="entry name" value="Helicase_Sen1_N"/>
</dbReference>
<feature type="region of interest" description="Disordered" evidence="1">
    <location>
        <begin position="731"/>
        <end position="820"/>
    </location>
</feature>
<dbReference type="Pfam" id="PF13086">
    <property type="entry name" value="AAA_11"/>
    <property type="match status" value="1"/>
</dbReference>
<dbReference type="GO" id="GO:0006369">
    <property type="term" value="P:termination of RNA polymerase II transcription"/>
    <property type="evidence" value="ECO:0007669"/>
    <property type="project" value="TreeGrafter"/>
</dbReference>
<evidence type="ECO:0000259" key="2">
    <source>
        <dbReference type="Pfam" id="PF12726"/>
    </source>
</evidence>
<evidence type="ECO:0000313" key="5">
    <source>
        <dbReference type="EMBL" id="KAI5612904.1"/>
    </source>
</evidence>
<dbReference type="Proteomes" id="UP001205998">
    <property type="component" value="Unassembled WGS sequence"/>
</dbReference>
<feature type="compositionally biased region" description="Basic and acidic residues" evidence="1">
    <location>
        <begin position="1181"/>
        <end position="1197"/>
    </location>
</feature>